<keyword evidence="4" id="KW-1185">Reference proteome</keyword>
<evidence type="ECO:0000313" key="3">
    <source>
        <dbReference type="EMBL" id="ELR69279.1"/>
    </source>
</evidence>
<proteinExistence type="predicted"/>
<dbReference type="AlphaFoldDB" id="L8JP62"/>
<dbReference type="OrthoDB" id="7631574at2"/>
<reference evidence="3 4" key="1">
    <citation type="submission" date="2012-12" db="EMBL/GenBank/DDBJ databases">
        <title>Genome assembly of Fulvivirga imtechensis AK7.</title>
        <authorList>
            <person name="Nupur N."/>
            <person name="Khatri I."/>
            <person name="Kumar R."/>
            <person name="Subramanian S."/>
            <person name="Pinnaka A."/>
        </authorList>
    </citation>
    <scope>NUCLEOTIDE SEQUENCE [LARGE SCALE GENOMIC DNA]</scope>
    <source>
        <strain evidence="3 4">AK7</strain>
    </source>
</reference>
<keyword evidence="1" id="KW-0597">Phosphoprotein</keyword>
<dbReference type="eggNOG" id="COG0784">
    <property type="taxonomic scope" value="Bacteria"/>
</dbReference>
<dbReference type="Proteomes" id="UP000011135">
    <property type="component" value="Unassembled WGS sequence"/>
</dbReference>
<accession>L8JP62</accession>
<evidence type="ECO:0000313" key="4">
    <source>
        <dbReference type="Proteomes" id="UP000011135"/>
    </source>
</evidence>
<dbReference type="GO" id="GO:0000160">
    <property type="term" value="P:phosphorelay signal transduction system"/>
    <property type="evidence" value="ECO:0007669"/>
    <property type="project" value="InterPro"/>
</dbReference>
<dbReference type="InterPro" id="IPR001789">
    <property type="entry name" value="Sig_transdc_resp-reg_receiver"/>
</dbReference>
<dbReference type="PANTHER" id="PTHR44520:SF2">
    <property type="entry name" value="RESPONSE REGULATOR RCP1"/>
    <property type="match status" value="1"/>
</dbReference>
<dbReference type="STRING" id="1237149.C900_05350"/>
<dbReference type="Gene3D" id="3.40.50.2300">
    <property type="match status" value="1"/>
</dbReference>
<sequence>MFKITSIIIAEDDADDRLLIEDALNENSIASSNLIFVRDGEELLQILQDNPQNPSIVILDLNMPKKDGRQALKEIKQNNDLKHIPVIVFSTSSSADDIRSSYKNGVNTYFTKPSKYTELVAIIATVKDYWWDKAALV</sequence>
<protein>
    <submittedName>
        <fullName evidence="3">Response regulator receiver protein</fullName>
    </submittedName>
</protein>
<name>L8JP62_9BACT</name>
<dbReference type="InterPro" id="IPR011006">
    <property type="entry name" value="CheY-like_superfamily"/>
</dbReference>
<dbReference type="InterPro" id="IPR052893">
    <property type="entry name" value="TCS_response_regulator"/>
</dbReference>
<dbReference type="PROSITE" id="PS50110">
    <property type="entry name" value="RESPONSE_REGULATORY"/>
    <property type="match status" value="1"/>
</dbReference>
<dbReference type="SMART" id="SM00448">
    <property type="entry name" value="REC"/>
    <property type="match status" value="1"/>
</dbReference>
<gene>
    <name evidence="3" type="ORF">C900_05350</name>
</gene>
<dbReference type="Pfam" id="PF00072">
    <property type="entry name" value="Response_reg"/>
    <property type="match status" value="1"/>
</dbReference>
<dbReference type="PANTHER" id="PTHR44520">
    <property type="entry name" value="RESPONSE REGULATOR RCP1-RELATED"/>
    <property type="match status" value="1"/>
</dbReference>
<dbReference type="CDD" id="cd17557">
    <property type="entry name" value="REC_Rcp-like"/>
    <property type="match status" value="1"/>
</dbReference>
<comment type="caution">
    <text evidence="3">The sequence shown here is derived from an EMBL/GenBank/DDBJ whole genome shotgun (WGS) entry which is preliminary data.</text>
</comment>
<dbReference type="SUPFAM" id="SSF52172">
    <property type="entry name" value="CheY-like"/>
    <property type="match status" value="1"/>
</dbReference>
<feature type="modified residue" description="4-aspartylphosphate" evidence="1">
    <location>
        <position position="60"/>
    </location>
</feature>
<evidence type="ECO:0000256" key="1">
    <source>
        <dbReference type="PROSITE-ProRule" id="PRU00169"/>
    </source>
</evidence>
<feature type="domain" description="Response regulatory" evidence="2">
    <location>
        <begin position="6"/>
        <end position="127"/>
    </location>
</feature>
<organism evidence="3 4">
    <name type="scientific">Fulvivirga imtechensis AK7</name>
    <dbReference type="NCBI Taxonomy" id="1237149"/>
    <lineage>
        <taxon>Bacteria</taxon>
        <taxon>Pseudomonadati</taxon>
        <taxon>Bacteroidota</taxon>
        <taxon>Cytophagia</taxon>
        <taxon>Cytophagales</taxon>
        <taxon>Fulvivirgaceae</taxon>
        <taxon>Fulvivirga</taxon>
    </lineage>
</organism>
<dbReference type="RefSeq" id="WP_009582440.1">
    <property type="nucleotide sequence ID" value="NZ_AMZN01000081.1"/>
</dbReference>
<evidence type="ECO:0000259" key="2">
    <source>
        <dbReference type="PROSITE" id="PS50110"/>
    </source>
</evidence>
<dbReference type="EMBL" id="AMZN01000081">
    <property type="protein sequence ID" value="ELR69279.1"/>
    <property type="molecule type" value="Genomic_DNA"/>
</dbReference>